<gene>
    <name evidence="2" type="ORF">K437DRAFT_254400</name>
</gene>
<dbReference type="HOGENOM" id="CLU_077750_0_0_1"/>
<evidence type="ECO:0000313" key="3">
    <source>
        <dbReference type="Proteomes" id="UP000027361"/>
    </source>
</evidence>
<dbReference type="InParanoid" id="A0A066WI58"/>
<dbReference type="EMBL" id="JMSN01000012">
    <property type="protein sequence ID" value="KDN52218.1"/>
    <property type="molecule type" value="Genomic_DNA"/>
</dbReference>
<name>A0A066WI58_TILAU</name>
<evidence type="ECO:0000256" key="1">
    <source>
        <dbReference type="SAM" id="MobiDB-lite"/>
    </source>
</evidence>
<dbReference type="InterPro" id="IPR009784">
    <property type="entry name" value="DUF1349"/>
</dbReference>
<dbReference type="Gene3D" id="2.60.120.200">
    <property type="match status" value="1"/>
</dbReference>
<organism evidence="2 3">
    <name type="scientific">Tilletiaria anomala (strain ATCC 24038 / CBS 436.72 / UBC 951)</name>
    <dbReference type="NCBI Taxonomy" id="1037660"/>
    <lineage>
        <taxon>Eukaryota</taxon>
        <taxon>Fungi</taxon>
        <taxon>Dikarya</taxon>
        <taxon>Basidiomycota</taxon>
        <taxon>Ustilaginomycotina</taxon>
        <taxon>Exobasidiomycetes</taxon>
        <taxon>Georgefischeriales</taxon>
        <taxon>Tilletiariaceae</taxon>
        <taxon>Tilletiaria</taxon>
    </lineage>
</organism>
<sequence>MSLDSFVTLLVHDSHSLSGWKSQGSRTEADRVTSSLLELCGDGEATLVGSPSQTKDAPIKAADSHSIADENKGVTTVILRSGPRTDWWRTAAGCHPESDVNRRTGPSLTLHADARVNFTAGVWIRCGDFKERFQQGTLFVHAGSLSQMVTSQGKPAQNANWLKVGIEREGDDEFLGSVVCSPYSDWAIQKAPVPPSASPSTSSAASQKRHWIWVQVKRHGPDVTISYAVSPPSASASHTSEAEAPRRMPSEKELTLMREVKGFNVRLEDGSVPDSQNDAAFQEWRVGIMTCGPLSEHTEAIYSGFHMCIDS</sequence>
<dbReference type="OrthoDB" id="42525at2759"/>
<comment type="caution">
    <text evidence="2">The sequence shown here is derived from an EMBL/GenBank/DDBJ whole genome shotgun (WGS) entry which is preliminary data.</text>
</comment>
<feature type="compositionally biased region" description="Low complexity" evidence="1">
    <location>
        <begin position="228"/>
        <end position="239"/>
    </location>
</feature>
<feature type="region of interest" description="Disordered" evidence="1">
    <location>
        <begin position="228"/>
        <end position="249"/>
    </location>
</feature>
<dbReference type="GeneID" id="25263856"/>
<proteinExistence type="predicted"/>
<dbReference type="RefSeq" id="XP_013245073.1">
    <property type="nucleotide sequence ID" value="XM_013389619.1"/>
</dbReference>
<dbReference type="AlphaFoldDB" id="A0A066WI58"/>
<reference evidence="2 3" key="1">
    <citation type="submission" date="2014-05" db="EMBL/GenBank/DDBJ databases">
        <title>Draft genome sequence of a rare smut relative, Tilletiaria anomala UBC 951.</title>
        <authorList>
            <consortium name="DOE Joint Genome Institute"/>
            <person name="Toome M."/>
            <person name="Kuo A."/>
            <person name="Henrissat B."/>
            <person name="Lipzen A."/>
            <person name="Tritt A."/>
            <person name="Yoshinaga Y."/>
            <person name="Zane M."/>
            <person name="Barry K."/>
            <person name="Grigoriev I.V."/>
            <person name="Spatafora J.W."/>
            <person name="Aimea M.C."/>
        </authorList>
    </citation>
    <scope>NUCLEOTIDE SEQUENCE [LARGE SCALE GENOMIC DNA]</scope>
    <source>
        <strain evidence="2 3">UBC 951</strain>
    </source>
</reference>
<feature type="compositionally biased region" description="Basic and acidic residues" evidence="1">
    <location>
        <begin position="240"/>
        <end position="249"/>
    </location>
</feature>
<dbReference type="PANTHER" id="PTHR35332">
    <property type="entry name" value="REGULATION OF ENOLASE PROTEIN 1"/>
    <property type="match status" value="1"/>
</dbReference>
<evidence type="ECO:0000313" key="2">
    <source>
        <dbReference type="EMBL" id="KDN52218.1"/>
    </source>
</evidence>
<dbReference type="PANTHER" id="PTHR35332:SF2">
    <property type="entry name" value="REGULATION OF ENOLASE PROTEIN 1"/>
    <property type="match status" value="1"/>
</dbReference>
<accession>A0A066WI58</accession>
<protein>
    <submittedName>
        <fullName evidence="2">Uncharacterized protein</fullName>
    </submittedName>
</protein>
<dbReference type="Proteomes" id="UP000027361">
    <property type="component" value="Unassembled WGS sequence"/>
</dbReference>
<keyword evidence="3" id="KW-1185">Reference proteome</keyword>
<dbReference type="Pfam" id="PF07081">
    <property type="entry name" value="DUF1349"/>
    <property type="match status" value="1"/>
</dbReference>